<keyword evidence="4 7" id="KW-0238">DNA-binding</keyword>
<dbReference type="InterPro" id="IPR011006">
    <property type="entry name" value="CheY-like_superfamily"/>
</dbReference>
<feature type="domain" description="Response regulatory" evidence="8">
    <location>
        <begin position="3"/>
        <end position="116"/>
    </location>
</feature>
<dbReference type="Pfam" id="PF00072">
    <property type="entry name" value="Response_reg"/>
    <property type="match status" value="1"/>
</dbReference>
<dbReference type="CDD" id="cd00383">
    <property type="entry name" value="trans_reg_C"/>
    <property type="match status" value="1"/>
</dbReference>
<dbReference type="SMART" id="SM00448">
    <property type="entry name" value="REC"/>
    <property type="match status" value="1"/>
</dbReference>
<reference evidence="10 11" key="1">
    <citation type="submission" date="2023-03" db="EMBL/GenBank/DDBJ databases">
        <authorList>
            <person name="Shen W."/>
            <person name="Cai J."/>
        </authorList>
    </citation>
    <scope>NUCLEOTIDE SEQUENCE [LARGE SCALE GENOMIC DNA]</scope>
    <source>
        <strain evidence="10 11">D6-4</strain>
    </source>
</reference>
<dbReference type="InterPro" id="IPR036388">
    <property type="entry name" value="WH-like_DNA-bd_sf"/>
</dbReference>
<comment type="caution">
    <text evidence="10">The sequence shown here is derived from an EMBL/GenBank/DDBJ whole genome shotgun (WGS) entry which is preliminary data.</text>
</comment>
<dbReference type="Gene3D" id="1.10.10.10">
    <property type="entry name" value="Winged helix-like DNA-binding domain superfamily/Winged helix DNA-binding domain"/>
    <property type="match status" value="1"/>
</dbReference>
<keyword evidence="11" id="KW-1185">Reference proteome</keyword>
<dbReference type="PANTHER" id="PTHR48111">
    <property type="entry name" value="REGULATOR OF RPOS"/>
    <property type="match status" value="1"/>
</dbReference>
<organism evidence="10 11">
    <name type="scientific">Enterococcus hulanensis</name>
    <dbReference type="NCBI Taxonomy" id="2559929"/>
    <lineage>
        <taxon>Bacteria</taxon>
        <taxon>Bacillati</taxon>
        <taxon>Bacillota</taxon>
        <taxon>Bacilli</taxon>
        <taxon>Lactobacillales</taxon>
        <taxon>Enterococcaceae</taxon>
        <taxon>Enterococcus</taxon>
    </lineage>
</organism>
<keyword evidence="1 6" id="KW-0597">Phosphoprotein</keyword>
<evidence type="ECO:0000256" key="5">
    <source>
        <dbReference type="ARBA" id="ARBA00023163"/>
    </source>
</evidence>
<dbReference type="SMART" id="SM00862">
    <property type="entry name" value="Trans_reg_C"/>
    <property type="match status" value="1"/>
</dbReference>
<evidence type="ECO:0000256" key="1">
    <source>
        <dbReference type="ARBA" id="ARBA00022553"/>
    </source>
</evidence>
<evidence type="ECO:0000256" key="7">
    <source>
        <dbReference type="PROSITE-ProRule" id="PRU01091"/>
    </source>
</evidence>
<dbReference type="PROSITE" id="PS50110">
    <property type="entry name" value="RESPONSE_REGULATORY"/>
    <property type="match status" value="1"/>
</dbReference>
<gene>
    <name evidence="10" type="ORF">P7D85_20610</name>
</gene>
<dbReference type="SUPFAM" id="SSF46894">
    <property type="entry name" value="C-terminal effector domain of the bipartite response regulators"/>
    <property type="match status" value="1"/>
</dbReference>
<dbReference type="InterPro" id="IPR016032">
    <property type="entry name" value="Sig_transdc_resp-reg_C-effctor"/>
</dbReference>
<name>A0ABU3F4X2_9ENTE</name>
<evidence type="ECO:0000259" key="8">
    <source>
        <dbReference type="PROSITE" id="PS50110"/>
    </source>
</evidence>
<evidence type="ECO:0000313" key="11">
    <source>
        <dbReference type="Proteomes" id="UP001252875"/>
    </source>
</evidence>
<dbReference type="PANTHER" id="PTHR48111:SF26">
    <property type="entry name" value="STAGE 0 SPORULATION PROTEIN A HOMOLOG"/>
    <property type="match status" value="1"/>
</dbReference>
<dbReference type="PROSITE" id="PS51755">
    <property type="entry name" value="OMPR_PHOB"/>
    <property type="match status" value="1"/>
</dbReference>
<protein>
    <submittedName>
        <fullName evidence="10">Response regulator transcription factor</fullName>
    </submittedName>
</protein>
<dbReference type="Proteomes" id="UP001252875">
    <property type="component" value="Unassembled WGS sequence"/>
</dbReference>
<proteinExistence type="predicted"/>
<feature type="domain" description="OmpR/PhoB-type" evidence="9">
    <location>
        <begin position="132"/>
        <end position="231"/>
    </location>
</feature>
<dbReference type="Pfam" id="PF00486">
    <property type="entry name" value="Trans_reg_C"/>
    <property type="match status" value="1"/>
</dbReference>
<feature type="DNA-binding region" description="OmpR/PhoB-type" evidence="7">
    <location>
        <begin position="132"/>
        <end position="231"/>
    </location>
</feature>
<evidence type="ECO:0000259" key="9">
    <source>
        <dbReference type="PROSITE" id="PS51755"/>
    </source>
</evidence>
<dbReference type="RefSeq" id="WP_311821555.1">
    <property type="nucleotide sequence ID" value="NZ_JARPYF010000001.1"/>
</dbReference>
<keyword evidence="3" id="KW-0805">Transcription regulation</keyword>
<keyword evidence="2" id="KW-0902">Two-component regulatory system</keyword>
<evidence type="ECO:0000256" key="4">
    <source>
        <dbReference type="ARBA" id="ARBA00023125"/>
    </source>
</evidence>
<keyword evidence="5" id="KW-0804">Transcription</keyword>
<evidence type="ECO:0000313" key="10">
    <source>
        <dbReference type="EMBL" id="MDT2602167.1"/>
    </source>
</evidence>
<dbReference type="InterPro" id="IPR039420">
    <property type="entry name" value="WalR-like"/>
</dbReference>
<evidence type="ECO:0000256" key="6">
    <source>
        <dbReference type="PROSITE-ProRule" id="PRU00169"/>
    </source>
</evidence>
<dbReference type="SUPFAM" id="SSF52172">
    <property type="entry name" value="CheY-like"/>
    <property type="match status" value="1"/>
</dbReference>
<feature type="modified residue" description="4-aspartylphosphate" evidence="6">
    <location>
        <position position="52"/>
    </location>
</feature>
<dbReference type="CDD" id="cd17574">
    <property type="entry name" value="REC_OmpR"/>
    <property type="match status" value="1"/>
</dbReference>
<dbReference type="InterPro" id="IPR001867">
    <property type="entry name" value="OmpR/PhoB-type_DNA-bd"/>
</dbReference>
<dbReference type="EMBL" id="JARPYI010000016">
    <property type="protein sequence ID" value="MDT2602167.1"/>
    <property type="molecule type" value="Genomic_DNA"/>
</dbReference>
<evidence type="ECO:0000256" key="3">
    <source>
        <dbReference type="ARBA" id="ARBA00023015"/>
    </source>
</evidence>
<dbReference type="Gene3D" id="6.10.250.690">
    <property type="match status" value="1"/>
</dbReference>
<sequence>MKNILIIEDDEAIADIVQDFLTINGFESTIVHDGAAGLAAALTKEYDLILLDVMLPGMDGIEVLKKIRSELLVPILLVTAKNEELDKLRGLGLGADDYISKPFSPTELVARVRANLAQFERLNKQEATAPKEHTIGTGDIVIQPQAMKVFVGGKEVAMKHKEFELLLFLMENIQHVFSKEELYETIWGMESIGEIRTVAVHINRLREKIEENPSEPTHIQTVWGAGYRFVP</sequence>
<dbReference type="Gene3D" id="3.40.50.2300">
    <property type="match status" value="1"/>
</dbReference>
<dbReference type="InterPro" id="IPR001789">
    <property type="entry name" value="Sig_transdc_resp-reg_receiver"/>
</dbReference>
<accession>A0ABU3F4X2</accession>
<evidence type="ECO:0000256" key="2">
    <source>
        <dbReference type="ARBA" id="ARBA00023012"/>
    </source>
</evidence>